<feature type="region of interest" description="Disordered" evidence="2">
    <location>
        <begin position="709"/>
        <end position="734"/>
    </location>
</feature>
<keyword evidence="5" id="KW-1185">Reference proteome</keyword>
<accession>A0AAD8U5E2</accession>
<dbReference type="PROSITE" id="PS50158">
    <property type="entry name" value="ZF_CCHC"/>
    <property type="match status" value="1"/>
</dbReference>
<gene>
    <name evidence="4" type="ORF">QYE76_014895</name>
</gene>
<dbReference type="Gene3D" id="4.10.60.10">
    <property type="entry name" value="Zinc finger, CCHC-type"/>
    <property type="match status" value="1"/>
</dbReference>
<dbReference type="InterPro" id="IPR001878">
    <property type="entry name" value="Znf_CCHC"/>
</dbReference>
<feature type="compositionally biased region" description="Gly residues" evidence="2">
    <location>
        <begin position="1"/>
        <end position="12"/>
    </location>
</feature>
<dbReference type="Pfam" id="PF00098">
    <property type="entry name" value="zf-CCHC"/>
    <property type="match status" value="1"/>
</dbReference>
<dbReference type="EMBL" id="JAUUTY010000001">
    <property type="protein sequence ID" value="KAK1698198.1"/>
    <property type="molecule type" value="Genomic_DNA"/>
</dbReference>
<feature type="region of interest" description="Disordered" evidence="2">
    <location>
        <begin position="1"/>
        <end position="156"/>
    </location>
</feature>
<comment type="caution">
    <text evidence="4">The sequence shown here is derived from an EMBL/GenBank/DDBJ whole genome shotgun (WGS) entry which is preliminary data.</text>
</comment>
<feature type="compositionally biased region" description="Basic and acidic residues" evidence="2">
    <location>
        <begin position="96"/>
        <end position="107"/>
    </location>
</feature>
<feature type="region of interest" description="Disordered" evidence="2">
    <location>
        <begin position="328"/>
        <end position="348"/>
    </location>
</feature>
<evidence type="ECO:0000256" key="1">
    <source>
        <dbReference type="PROSITE-ProRule" id="PRU00047"/>
    </source>
</evidence>
<dbReference type="PANTHER" id="PTHR33170">
    <property type="entry name" value="DUF4283 DOMAIN-CONTAINING PROTEIN-RELATED"/>
    <property type="match status" value="1"/>
</dbReference>
<dbReference type="AlphaFoldDB" id="A0AAD8U5E2"/>
<evidence type="ECO:0000256" key="2">
    <source>
        <dbReference type="SAM" id="MobiDB-lite"/>
    </source>
</evidence>
<feature type="region of interest" description="Disordered" evidence="2">
    <location>
        <begin position="381"/>
        <end position="469"/>
    </location>
</feature>
<protein>
    <recommendedName>
        <fullName evidence="3">CCHC-type domain-containing protein</fullName>
    </recommendedName>
</protein>
<dbReference type="SUPFAM" id="SSF56219">
    <property type="entry name" value="DNase I-like"/>
    <property type="match status" value="1"/>
</dbReference>
<dbReference type="InterPro" id="IPR036875">
    <property type="entry name" value="Znf_CCHC_sf"/>
</dbReference>
<sequence>MERYGGEGSGGDGRNKRRYGDGEGRRQGAGRQDGGRPEQGRHDGGRADLGRRDDGWKEGGRRGRFDEEPRPRYEEPRVSDQERGDWGPPPPWWEWEQQRLREEEATRARGPLHASARGRSEGSSGGGGQPGRSKKGTGQGAPPNPKNKGKNKAAAGGAAGAVSGECFRCGREGHFQSECPNAPVCVLCSREGHASANCPTRGRPMLLQQMGHAFTGGGFYNIEVEPLEGPSQEESFEAVIHFDVAEELKNLLDGSWDWRVAKVSEKEFSVRFPSRETLRMSTQRGKIYLPLSKLDVDIREAFVNPRPGKAMPPVWVQLTGLPGDLMENAPHGGAHDGGKADRHRRAVRQEVEDRACQCEVPVPLPGADQGDDRALRQQGAIHHGGAGRAGGATEAAGSNPPPPPGDNDDVDDLDSEDRSTDGERWNRHRKNDKAKAEAPPVGPGVGSGGGGTQRTAAAGSRSAPPLGRFSGQYGSNVDIIPTLARGKAVLDTEVQDNGCVDLLGGSSAVVFGPEELSVASGETLVAACKVMPVVEVEMGEEEEGEATPEHQGQPQPLADLRSAATALAPLAQGKRTKMEVHMAPIKTIKKKVPAGAVRKSSRHGGVASTTAMEKAQKLAAERNLDPATTGTDPDPDDFSILDARSDSQLGAVIKDSCILFVPSAGTPVEAISLLRAKEEAQAALARVAASQAKERAEQEAREATLDARTAVGEAASPGPRLGQPARDGGARRRSRDDLGISWTLVRRTWPRKARRALLGRRTQLKSYIRGERVDIIGLQETIKSEFSATELRSLEFGGQFAWNWLRRRAIPGGTFFISATILQRKNNMKWCFFLVYGPADHRRTHEFLGGLTHAVAGCQFPVVIGGDFNLIRTADEKSNDNISWSRVRRFNEAISAMALRELERTGVCFT</sequence>
<organism evidence="4 5">
    <name type="scientific">Lolium multiflorum</name>
    <name type="common">Italian ryegrass</name>
    <name type="synonym">Lolium perenne subsp. multiflorum</name>
    <dbReference type="NCBI Taxonomy" id="4521"/>
    <lineage>
        <taxon>Eukaryota</taxon>
        <taxon>Viridiplantae</taxon>
        <taxon>Streptophyta</taxon>
        <taxon>Embryophyta</taxon>
        <taxon>Tracheophyta</taxon>
        <taxon>Spermatophyta</taxon>
        <taxon>Magnoliopsida</taxon>
        <taxon>Liliopsida</taxon>
        <taxon>Poales</taxon>
        <taxon>Poaceae</taxon>
        <taxon>BOP clade</taxon>
        <taxon>Pooideae</taxon>
        <taxon>Poodae</taxon>
        <taxon>Poeae</taxon>
        <taxon>Poeae Chloroplast Group 2 (Poeae type)</taxon>
        <taxon>Loliodinae</taxon>
        <taxon>Loliinae</taxon>
        <taxon>Lolium</taxon>
    </lineage>
</organism>
<evidence type="ECO:0000313" key="4">
    <source>
        <dbReference type="EMBL" id="KAK1698198.1"/>
    </source>
</evidence>
<feature type="region of interest" description="Disordered" evidence="2">
    <location>
        <begin position="591"/>
        <end position="611"/>
    </location>
</feature>
<feature type="compositionally biased region" description="Basic and acidic residues" evidence="2">
    <location>
        <begin position="416"/>
        <end position="425"/>
    </location>
</feature>
<dbReference type="Gene3D" id="3.60.10.10">
    <property type="entry name" value="Endonuclease/exonuclease/phosphatase"/>
    <property type="match status" value="1"/>
</dbReference>
<dbReference type="PANTHER" id="PTHR33170:SF2">
    <property type="entry name" value="OS12G0531500 PROTEIN"/>
    <property type="match status" value="1"/>
</dbReference>
<feature type="compositionally biased region" description="Acidic residues" evidence="2">
    <location>
        <begin position="406"/>
        <end position="415"/>
    </location>
</feature>
<dbReference type="SUPFAM" id="SSF57756">
    <property type="entry name" value="Retrovirus zinc finger-like domains"/>
    <property type="match status" value="1"/>
</dbReference>
<dbReference type="SMART" id="SM00343">
    <property type="entry name" value="ZnF_C2HC"/>
    <property type="match status" value="2"/>
</dbReference>
<evidence type="ECO:0000259" key="3">
    <source>
        <dbReference type="PROSITE" id="PS50158"/>
    </source>
</evidence>
<dbReference type="Proteomes" id="UP001231189">
    <property type="component" value="Unassembled WGS sequence"/>
</dbReference>
<evidence type="ECO:0000313" key="5">
    <source>
        <dbReference type="Proteomes" id="UP001231189"/>
    </source>
</evidence>
<dbReference type="GO" id="GO:0003676">
    <property type="term" value="F:nucleic acid binding"/>
    <property type="evidence" value="ECO:0007669"/>
    <property type="project" value="InterPro"/>
</dbReference>
<keyword evidence="1" id="KW-0862">Zinc</keyword>
<reference evidence="4" key="1">
    <citation type="submission" date="2023-07" db="EMBL/GenBank/DDBJ databases">
        <title>A chromosome-level genome assembly of Lolium multiflorum.</title>
        <authorList>
            <person name="Chen Y."/>
            <person name="Copetti D."/>
            <person name="Kolliker R."/>
            <person name="Studer B."/>
        </authorList>
    </citation>
    <scope>NUCLEOTIDE SEQUENCE</scope>
    <source>
        <strain evidence="4">02402/16</strain>
        <tissue evidence="4">Leaf</tissue>
    </source>
</reference>
<dbReference type="InterPro" id="IPR036691">
    <property type="entry name" value="Endo/exonu/phosph_ase_sf"/>
</dbReference>
<name>A0AAD8U5E2_LOLMU</name>
<feature type="compositionally biased region" description="Basic and acidic residues" evidence="2">
    <location>
        <begin position="33"/>
        <end position="85"/>
    </location>
</feature>
<feature type="compositionally biased region" description="Gly residues" evidence="2">
    <location>
        <begin position="443"/>
        <end position="452"/>
    </location>
</feature>
<dbReference type="GO" id="GO:0008270">
    <property type="term" value="F:zinc ion binding"/>
    <property type="evidence" value="ECO:0007669"/>
    <property type="project" value="UniProtKB-KW"/>
</dbReference>
<feature type="domain" description="CCHC-type" evidence="3">
    <location>
        <begin position="166"/>
        <end position="181"/>
    </location>
</feature>
<keyword evidence="1" id="KW-0479">Metal-binding</keyword>
<keyword evidence="1" id="KW-0863">Zinc-finger</keyword>
<proteinExistence type="predicted"/>